<dbReference type="PATRIC" id="fig|1590043.3.peg.2751"/>
<comment type="caution">
    <text evidence="2">The sequence shown here is derived from an EMBL/GenBank/DDBJ whole genome shotgun (WGS) entry which is preliminary data.</text>
</comment>
<reference evidence="3" key="3">
    <citation type="submission" date="2021-06" db="EMBL/GenBank/DDBJ databases">
        <title>Genomic Description and Analysis of Intracellular Bacteria, Candidatus Berkiella cookevillensis and Candidatus Berkiella aquae.</title>
        <authorList>
            <person name="Kidane D.T."/>
            <person name="Mehari Y.T."/>
            <person name="Rice F.C."/>
            <person name="Arivett B.A."/>
            <person name="Farone A.L."/>
            <person name="Berk S.G."/>
            <person name="Farone M.B."/>
        </authorList>
    </citation>
    <scope>NUCLEOTIDE SEQUENCE</scope>
    <source>
        <strain evidence="3">HT99</strain>
    </source>
</reference>
<dbReference type="InterPro" id="IPR007055">
    <property type="entry name" value="BON_dom"/>
</dbReference>
<dbReference type="EMBL" id="LKAJ02000001">
    <property type="protein sequence ID" value="MCS5710787.1"/>
    <property type="molecule type" value="Genomic_DNA"/>
</dbReference>
<keyword evidence="2" id="KW-0449">Lipoprotein</keyword>
<dbReference type="InterPro" id="IPR051686">
    <property type="entry name" value="Lipoprotein_DolP"/>
</dbReference>
<organism evidence="2">
    <name type="scientific">Candidatus Berkiella aquae</name>
    <dbReference type="NCBI Taxonomy" id="295108"/>
    <lineage>
        <taxon>Bacteria</taxon>
        <taxon>Pseudomonadati</taxon>
        <taxon>Pseudomonadota</taxon>
        <taxon>Gammaproteobacteria</taxon>
        <taxon>Candidatus Berkiellales</taxon>
        <taxon>Candidatus Berkiellaceae</taxon>
        <taxon>Candidatus Berkiella</taxon>
    </lineage>
</organism>
<dbReference type="Gene3D" id="3.40.1520.20">
    <property type="match status" value="1"/>
</dbReference>
<dbReference type="AlphaFoldDB" id="A0A0Q9YS96"/>
<name>A0A0Q9YS96_9GAMM</name>
<reference evidence="3" key="2">
    <citation type="journal article" date="2016" name="Genome Announc.">
        <title>Draft Genome Sequences of Two Novel Amoeba-Resistant Intranuclear Bacteria, 'Candidatus Berkiella cookevillensis' and 'Candidatus Berkiella aquae'.</title>
        <authorList>
            <person name="Mehari Y.T."/>
            <person name="Arivett B.A."/>
            <person name="Farone A.L."/>
            <person name="Gunderson J.H."/>
            <person name="Farone M.B."/>
        </authorList>
    </citation>
    <scope>NUCLEOTIDE SEQUENCE</scope>
    <source>
        <strain evidence="3">HT99</strain>
    </source>
</reference>
<dbReference type="Pfam" id="PF04972">
    <property type="entry name" value="BON"/>
    <property type="match status" value="2"/>
</dbReference>
<dbReference type="EMBL" id="LKAJ01000015">
    <property type="protein sequence ID" value="KRG19726.1"/>
    <property type="molecule type" value="Genomic_DNA"/>
</dbReference>
<evidence type="ECO:0000313" key="2">
    <source>
        <dbReference type="EMBL" id="KRG19726.1"/>
    </source>
</evidence>
<sequence>MHKIKLLCIPIVLGLLQGCAAVVAGGAASSVMMAQDRRTPGTIVEDKSIQLKCTRAIHDVTEEDPNVHVAAVSYNNRVLLVGQVPTRKMRSDIEDAVKRVAKVKQLHNEIQLNSPTPLLTRSKDSWITTKIKGEMAVTQDFNPTRVKVVTEDGIVYLLGLIKKEEEFVAVDIARHVKGVKKVVKIFEYEKA</sequence>
<dbReference type="PROSITE" id="PS51257">
    <property type="entry name" value="PROKAR_LIPOPROTEIN"/>
    <property type="match status" value="1"/>
</dbReference>
<dbReference type="PANTHER" id="PTHR34606:SF4">
    <property type="entry name" value="OUTER MEMBRANE LIPOPROTEIN DOLP"/>
    <property type="match status" value="1"/>
</dbReference>
<dbReference type="STRING" id="295108.HT99x_02705"/>
<dbReference type="RefSeq" id="WP_075067308.1">
    <property type="nucleotide sequence ID" value="NZ_LKAJ02000001.1"/>
</dbReference>
<keyword evidence="4" id="KW-1185">Reference proteome</keyword>
<evidence type="ECO:0000313" key="4">
    <source>
        <dbReference type="Proteomes" id="UP000051497"/>
    </source>
</evidence>
<gene>
    <name evidence="3" type="ORF">HT99x_005045</name>
    <name evidence="2" type="ORF">HT99x_02705</name>
</gene>
<protein>
    <submittedName>
        <fullName evidence="3">BON domain-containing protein</fullName>
    </submittedName>
    <submittedName>
        <fullName evidence="2">Outer membrane lipoprotein</fullName>
    </submittedName>
</protein>
<proteinExistence type="predicted"/>
<evidence type="ECO:0000259" key="1">
    <source>
        <dbReference type="PROSITE" id="PS50914"/>
    </source>
</evidence>
<accession>A0A0Q9YS96</accession>
<dbReference type="PANTHER" id="PTHR34606">
    <property type="entry name" value="BON DOMAIN-CONTAINING PROTEIN"/>
    <property type="match status" value="1"/>
</dbReference>
<feature type="domain" description="BON" evidence="1">
    <location>
        <begin position="123"/>
        <end position="190"/>
    </location>
</feature>
<dbReference type="Proteomes" id="UP000051497">
    <property type="component" value="Unassembled WGS sequence"/>
</dbReference>
<feature type="domain" description="BON" evidence="1">
    <location>
        <begin position="45"/>
        <end position="114"/>
    </location>
</feature>
<dbReference type="OrthoDB" id="9783990at2"/>
<dbReference type="PROSITE" id="PS50914">
    <property type="entry name" value="BON"/>
    <property type="match status" value="2"/>
</dbReference>
<evidence type="ECO:0000313" key="3">
    <source>
        <dbReference type="EMBL" id="MCS5710787.1"/>
    </source>
</evidence>
<reference evidence="2" key="1">
    <citation type="submission" date="2015-09" db="EMBL/GenBank/DDBJ databases">
        <title>Draft Genome Sequences of Two Novel Amoeba-resistant Intranuclear Bacteria, Candidatus Berkiella cookevillensis and Candidatus Berkiella aquae.</title>
        <authorList>
            <person name="Mehari Y.T."/>
            <person name="Arivett B.A."/>
            <person name="Farone A.L."/>
            <person name="Gunderson J.H."/>
            <person name="Farone M.B."/>
        </authorList>
    </citation>
    <scope>NUCLEOTIDE SEQUENCE [LARGE SCALE GENOMIC DNA]</scope>
    <source>
        <strain evidence="2">HT99</strain>
    </source>
</reference>